<protein>
    <recommendedName>
        <fullName evidence="6">Iron dicitrate transporter FecR</fullName>
    </recommendedName>
</protein>
<evidence type="ECO:0008006" key="6">
    <source>
        <dbReference type="Google" id="ProtNLM"/>
    </source>
</evidence>
<name>A0A512RRF5_9BACT</name>
<evidence type="ECO:0000256" key="1">
    <source>
        <dbReference type="SAM" id="Phobius"/>
    </source>
</evidence>
<dbReference type="InterPro" id="IPR006860">
    <property type="entry name" value="FecR"/>
</dbReference>
<keyword evidence="1" id="KW-1133">Transmembrane helix</keyword>
<dbReference type="InterPro" id="IPR012373">
    <property type="entry name" value="Ferrdict_sens_TM"/>
</dbReference>
<dbReference type="FunFam" id="2.60.120.1440:FF:000001">
    <property type="entry name" value="Putative anti-sigma factor"/>
    <property type="match status" value="1"/>
</dbReference>
<dbReference type="PANTHER" id="PTHR30273:SF2">
    <property type="entry name" value="PROTEIN FECR"/>
    <property type="match status" value="1"/>
</dbReference>
<dbReference type="GO" id="GO:0016989">
    <property type="term" value="F:sigma factor antagonist activity"/>
    <property type="evidence" value="ECO:0007669"/>
    <property type="project" value="TreeGrafter"/>
</dbReference>
<reference evidence="4 5" key="1">
    <citation type="submission" date="2019-07" db="EMBL/GenBank/DDBJ databases">
        <title>Whole genome shotgun sequence of Chitinophaga cymbidii NBRC 109752.</title>
        <authorList>
            <person name="Hosoyama A."/>
            <person name="Uohara A."/>
            <person name="Ohji S."/>
            <person name="Ichikawa N."/>
        </authorList>
    </citation>
    <scope>NUCLEOTIDE SEQUENCE [LARGE SCALE GENOMIC DNA]</scope>
    <source>
        <strain evidence="4 5">NBRC 109752</strain>
    </source>
</reference>
<gene>
    <name evidence="4" type="ORF">CCY01nite_45350</name>
</gene>
<feature type="domain" description="FecR protein" evidence="2">
    <location>
        <begin position="182"/>
        <end position="277"/>
    </location>
</feature>
<evidence type="ECO:0000313" key="5">
    <source>
        <dbReference type="Proteomes" id="UP000321436"/>
    </source>
</evidence>
<organism evidence="4 5">
    <name type="scientific">Chitinophaga cymbidii</name>
    <dbReference type="NCBI Taxonomy" id="1096750"/>
    <lineage>
        <taxon>Bacteria</taxon>
        <taxon>Pseudomonadati</taxon>
        <taxon>Bacteroidota</taxon>
        <taxon>Chitinophagia</taxon>
        <taxon>Chitinophagales</taxon>
        <taxon>Chitinophagaceae</taxon>
        <taxon>Chitinophaga</taxon>
    </lineage>
</organism>
<evidence type="ECO:0000259" key="2">
    <source>
        <dbReference type="Pfam" id="PF04773"/>
    </source>
</evidence>
<dbReference type="Gene3D" id="2.60.120.1440">
    <property type="match status" value="1"/>
</dbReference>
<dbReference type="InterPro" id="IPR032508">
    <property type="entry name" value="FecR_C"/>
</dbReference>
<keyword evidence="1" id="KW-0472">Membrane</keyword>
<dbReference type="EMBL" id="BKAU01000006">
    <property type="protein sequence ID" value="GEP98275.1"/>
    <property type="molecule type" value="Genomic_DNA"/>
</dbReference>
<dbReference type="Pfam" id="PF16344">
    <property type="entry name" value="FecR_C"/>
    <property type="match status" value="1"/>
</dbReference>
<sequence>MQDRLAYLVGKAVAQTATDAELEELTRMMVEDQTGEVALQVEALLPKMAPDQQDAAHWDAIADRILSADRPAQVVPMRPRRYRMWAAAAAVLVTGALATFWLMQDQRPAPDATAQQPLMNDVAPGGNKAMLTLADGTQIPLDSSANGTLALQGGTKLQMQGNGLLAYETSGQSGTAPLVYNTITTPRGGQFQVTLSDGSKVWLNAASSLRYPAQFSRGKREVELTGEAYFEVAKKDGAAFTVKASGVEVAVLGTHFNIMAYEDEAQVKTTLLEGAVKVSHGGSSKRLSPGQGASLEKSTGALNVEDHVNLEEAVAWKNGLLQFEGNDIRSAMRLIARWYDVEVVYRSPVQAHFRGIIPRNVNVSKVLQMLEMTGEVHFEIKGKQIIVSP</sequence>
<dbReference type="Pfam" id="PF04773">
    <property type="entry name" value="FecR"/>
    <property type="match status" value="1"/>
</dbReference>
<dbReference type="OrthoDB" id="1099963at2"/>
<keyword evidence="1" id="KW-0812">Transmembrane</keyword>
<dbReference type="RefSeq" id="WP_146866691.1">
    <property type="nucleotide sequence ID" value="NZ_BKAU01000006.1"/>
</dbReference>
<feature type="transmembrane region" description="Helical" evidence="1">
    <location>
        <begin position="84"/>
        <end position="103"/>
    </location>
</feature>
<dbReference type="Proteomes" id="UP000321436">
    <property type="component" value="Unassembled WGS sequence"/>
</dbReference>
<evidence type="ECO:0000313" key="4">
    <source>
        <dbReference type="EMBL" id="GEP98275.1"/>
    </source>
</evidence>
<proteinExistence type="predicted"/>
<dbReference type="AlphaFoldDB" id="A0A512RRF5"/>
<keyword evidence="5" id="KW-1185">Reference proteome</keyword>
<evidence type="ECO:0000259" key="3">
    <source>
        <dbReference type="Pfam" id="PF16344"/>
    </source>
</evidence>
<comment type="caution">
    <text evidence="4">The sequence shown here is derived from an EMBL/GenBank/DDBJ whole genome shotgun (WGS) entry which is preliminary data.</text>
</comment>
<feature type="domain" description="Protein FecR C-terminal" evidence="3">
    <location>
        <begin position="321"/>
        <end position="387"/>
    </location>
</feature>
<accession>A0A512RRF5</accession>
<dbReference type="PANTHER" id="PTHR30273">
    <property type="entry name" value="PERIPLASMIC SIGNAL SENSOR AND SIGMA FACTOR ACTIVATOR FECR-RELATED"/>
    <property type="match status" value="1"/>
</dbReference>
<dbReference type="Gene3D" id="3.55.50.30">
    <property type="match status" value="1"/>
</dbReference>